<dbReference type="EMBL" id="CP145607">
    <property type="protein sequence ID" value="WWM69587.1"/>
    <property type="molecule type" value="Genomic_DNA"/>
</dbReference>
<dbReference type="Gene3D" id="3.20.20.150">
    <property type="entry name" value="Divalent-metal-dependent TIM barrel enzymes"/>
    <property type="match status" value="1"/>
</dbReference>
<dbReference type="GO" id="GO:0016853">
    <property type="term" value="F:isomerase activity"/>
    <property type="evidence" value="ECO:0007669"/>
    <property type="project" value="UniProtKB-KW"/>
</dbReference>
<keyword evidence="2" id="KW-0413">Isomerase</keyword>
<dbReference type="RefSeq" id="WP_338501781.1">
    <property type="nucleotide sequence ID" value="NZ_CP145607.1"/>
</dbReference>
<dbReference type="SUPFAM" id="SSF51658">
    <property type="entry name" value="Xylose isomerase-like"/>
    <property type="match status" value="1"/>
</dbReference>
<organism evidence="2 3">
    <name type="scientific">Sphingomonas kaistensis</name>
    <dbReference type="NCBI Taxonomy" id="298708"/>
    <lineage>
        <taxon>Bacteria</taxon>
        <taxon>Pseudomonadati</taxon>
        <taxon>Pseudomonadota</taxon>
        <taxon>Alphaproteobacteria</taxon>
        <taxon>Sphingomonadales</taxon>
        <taxon>Sphingomonadaceae</taxon>
        <taxon>Sphingomonas</taxon>
    </lineage>
</organism>
<dbReference type="PANTHER" id="PTHR12110:SF52">
    <property type="entry name" value="XYLOSE ISOMERASE"/>
    <property type="match status" value="1"/>
</dbReference>
<keyword evidence="3" id="KW-1185">Reference proteome</keyword>
<proteinExistence type="predicted"/>
<dbReference type="InterPro" id="IPR036237">
    <property type="entry name" value="Xyl_isomerase-like_sf"/>
</dbReference>
<dbReference type="Pfam" id="PF01261">
    <property type="entry name" value="AP_endonuc_2"/>
    <property type="match status" value="1"/>
</dbReference>
<evidence type="ECO:0000259" key="1">
    <source>
        <dbReference type="Pfam" id="PF01261"/>
    </source>
</evidence>
<accession>A0ABZ2G189</accession>
<dbReference type="InterPro" id="IPR013022">
    <property type="entry name" value="Xyl_isomerase-like_TIM-brl"/>
</dbReference>
<reference evidence="2 3" key="1">
    <citation type="submission" date="2024-02" db="EMBL/GenBank/DDBJ databases">
        <title>Full genome sequence of Sphingomonas kaistensis.</title>
        <authorList>
            <person name="Poletto B.L."/>
            <person name="Silva G."/>
            <person name="Galante D."/>
            <person name="Campos K.R."/>
            <person name="Santos M.B.N."/>
            <person name="Sacchi C.T."/>
        </authorList>
    </citation>
    <scope>NUCLEOTIDE SEQUENCE [LARGE SCALE GENOMIC DNA]</scope>
    <source>
        <strain evidence="2 3">MA4R</strain>
    </source>
</reference>
<protein>
    <submittedName>
        <fullName evidence="2">Sugar phosphate isomerase/epimerase family protein</fullName>
    </submittedName>
</protein>
<dbReference type="PANTHER" id="PTHR12110">
    <property type="entry name" value="HYDROXYPYRUVATE ISOMERASE"/>
    <property type="match status" value="1"/>
</dbReference>
<dbReference type="InterPro" id="IPR050312">
    <property type="entry name" value="IolE/XylAMocC-like"/>
</dbReference>
<sequence length="276" mass="29758">MTLRLAYNTNGASSHRLDDALSLIADSGYQGVALTLDHHHLDPFAAEWRAQTERLKQRLDELGLGSVIETGARYLLNPREKHEPTLLNPSLEGRARRIQFLCRAIDIAAILGSETVSFWAGVPKPEVAPDQATAWLHEGLGAVCDYAADKQVSVSLEPEPGMLVETVGDYVAVAERHPSLRLALDTGHCLVTQDIAPDQAVRNHADRLGTVSVEDMKIGDHTHLPFGEGDMDLPAVVAALNDIAFTGLVCVEYSRESPRAHLAIPEAAAALRAAGA</sequence>
<feature type="domain" description="Xylose isomerase-like TIM barrel" evidence="1">
    <location>
        <begin position="22"/>
        <end position="272"/>
    </location>
</feature>
<evidence type="ECO:0000313" key="3">
    <source>
        <dbReference type="Proteomes" id="UP001382935"/>
    </source>
</evidence>
<evidence type="ECO:0000313" key="2">
    <source>
        <dbReference type="EMBL" id="WWM69587.1"/>
    </source>
</evidence>
<gene>
    <name evidence="2" type="ORF">V6R86_02470</name>
</gene>
<dbReference type="Proteomes" id="UP001382935">
    <property type="component" value="Chromosome"/>
</dbReference>
<name>A0ABZ2G189_9SPHN</name>